<dbReference type="GO" id="GO:0008270">
    <property type="term" value="F:zinc ion binding"/>
    <property type="evidence" value="ECO:0007669"/>
    <property type="project" value="UniProtKB-KW"/>
</dbReference>
<evidence type="ECO:0000256" key="3">
    <source>
        <dbReference type="ARBA" id="ARBA00022833"/>
    </source>
</evidence>
<organism evidence="13 17">
    <name type="scientific">Rotaria magnacalcarata</name>
    <dbReference type="NCBI Taxonomy" id="392030"/>
    <lineage>
        <taxon>Eukaryota</taxon>
        <taxon>Metazoa</taxon>
        <taxon>Spiralia</taxon>
        <taxon>Gnathifera</taxon>
        <taxon>Rotifera</taxon>
        <taxon>Eurotatoria</taxon>
        <taxon>Bdelloidea</taxon>
        <taxon>Philodinida</taxon>
        <taxon>Philodinidae</taxon>
        <taxon>Rotaria</taxon>
    </lineage>
</organism>
<sequence length="389" mass="43716">MSTDNNDTTKSSCVFFKAPIRRGNVTTASKRRQDSPSNSSSSADEDQPSASSLRSVRPVKKGLVTNSTSNPSNKRHHKDNEDDDDGDDDNVNTKEKLLDIKFKSNRQAESSAPKDMGATATVEIDTDTQVDQQAIFERAKKINDELKGKVDDKIYRGMNNYQQFYEKKDTVQGNASSGLVRNKGPIRAPAHLRVSVRWDYQPDICKDYKETGYCGFGDSCKFLHDRSDYKHGWQIEREWDDQTYGNVDDNSQKYFVGDKKGGHSNRSAAWNAFASGKDQPDHHHEDQSDEEHDEDGLPIRCPICREPFREPVVTKCGHYFCESCALSNYRINPLCGVCQSSTGGTFKPAKEIVAKLKQQNKLKEELGQASASSKNNNNDDDKSDDEDNE</sequence>
<feature type="region of interest" description="Disordered" evidence="5">
    <location>
        <begin position="361"/>
        <end position="389"/>
    </location>
</feature>
<feature type="compositionally biased region" description="Acidic residues" evidence="5">
    <location>
        <begin position="287"/>
        <end position="296"/>
    </location>
</feature>
<evidence type="ECO:0000313" key="17">
    <source>
        <dbReference type="Proteomes" id="UP000663866"/>
    </source>
</evidence>
<dbReference type="Proteomes" id="UP000681720">
    <property type="component" value="Unassembled WGS sequence"/>
</dbReference>
<dbReference type="EMBL" id="CAJOBH010007445">
    <property type="protein sequence ID" value="CAF4084355.1"/>
    <property type="molecule type" value="Genomic_DNA"/>
</dbReference>
<evidence type="ECO:0000313" key="14">
    <source>
        <dbReference type="EMBL" id="CAF4084355.1"/>
    </source>
</evidence>
<dbReference type="Proteomes" id="UP000663824">
    <property type="component" value="Unassembled WGS sequence"/>
</dbReference>
<dbReference type="EMBL" id="CAJNOW010012025">
    <property type="protein sequence ID" value="CAF1605524.1"/>
    <property type="molecule type" value="Genomic_DNA"/>
</dbReference>
<feature type="domain" description="C3H1-type" evidence="7">
    <location>
        <begin position="199"/>
        <end position="227"/>
    </location>
</feature>
<dbReference type="SUPFAM" id="SSF57850">
    <property type="entry name" value="RING/U-box"/>
    <property type="match status" value="1"/>
</dbReference>
<dbReference type="Gene3D" id="3.30.40.10">
    <property type="entry name" value="Zinc/RING finger domain, C3HC4 (zinc finger)"/>
    <property type="match status" value="1"/>
</dbReference>
<comment type="caution">
    <text evidence="13">The sequence shown here is derived from an EMBL/GenBank/DDBJ whole genome shotgun (WGS) entry which is preliminary data.</text>
</comment>
<dbReference type="InterPro" id="IPR036855">
    <property type="entry name" value="Znf_CCCH_sf"/>
</dbReference>
<dbReference type="Proteomes" id="UP000681967">
    <property type="component" value="Unassembled WGS sequence"/>
</dbReference>
<evidence type="ECO:0000313" key="11">
    <source>
        <dbReference type="EMBL" id="CAF2101091.1"/>
    </source>
</evidence>
<feature type="region of interest" description="Disordered" evidence="5">
    <location>
        <begin position="274"/>
        <end position="296"/>
    </location>
</feature>
<dbReference type="Pfam" id="PF00642">
    <property type="entry name" value="zf-CCCH"/>
    <property type="match status" value="1"/>
</dbReference>
<dbReference type="Proteomes" id="UP000663856">
    <property type="component" value="Unassembled WGS sequence"/>
</dbReference>
<dbReference type="InterPro" id="IPR027370">
    <property type="entry name" value="Znf-RING_euk"/>
</dbReference>
<dbReference type="InterPro" id="IPR001841">
    <property type="entry name" value="Znf_RING"/>
</dbReference>
<evidence type="ECO:0000313" key="16">
    <source>
        <dbReference type="EMBL" id="CAF4092504.1"/>
    </source>
</evidence>
<evidence type="ECO:0000256" key="5">
    <source>
        <dbReference type="SAM" id="MobiDB-lite"/>
    </source>
</evidence>
<name>A0A819L421_9BILA</name>
<dbReference type="PANTHER" id="PTHR12930:SF0">
    <property type="entry name" value="RING FINGER PROTEIN 113B"/>
    <property type="match status" value="1"/>
</dbReference>
<feature type="zinc finger region" description="C3H1-type" evidence="4">
    <location>
        <begin position="199"/>
        <end position="227"/>
    </location>
</feature>
<feature type="compositionally biased region" description="Low complexity" evidence="5">
    <location>
        <begin position="35"/>
        <end position="52"/>
    </location>
</feature>
<dbReference type="Proteomes" id="UP000663866">
    <property type="component" value="Unassembled WGS sequence"/>
</dbReference>
<dbReference type="Gene3D" id="4.10.1000.10">
    <property type="entry name" value="Zinc finger, CCCH-type"/>
    <property type="match status" value="1"/>
</dbReference>
<keyword evidence="1 4" id="KW-0479">Metal-binding</keyword>
<feature type="compositionally biased region" description="Basic and acidic residues" evidence="5">
    <location>
        <begin position="91"/>
        <end position="102"/>
    </location>
</feature>
<dbReference type="InterPro" id="IPR017907">
    <property type="entry name" value="Znf_RING_CS"/>
</dbReference>
<dbReference type="EMBL" id="CAJOBF010003458">
    <property type="protein sequence ID" value="CAF4092183.1"/>
    <property type="molecule type" value="Genomic_DNA"/>
</dbReference>
<dbReference type="Proteomes" id="UP000663834">
    <property type="component" value="Unassembled WGS sequence"/>
</dbReference>
<evidence type="ECO:0000313" key="13">
    <source>
        <dbReference type="EMBL" id="CAF3959841.1"/>
    </source>
</evidence>
<evidence type="ECO:0000313" key="8">
    <source>
        <dbReference type="EMBL" id="CAF1305997.1"/>
    </source>
</evidence>
<protein>
    <recommendedName>
        <fullName evidence="18">RING finger protein 113A</fullName>
    </recommendedName>
</protein>
<evidence type="ECO:0008006" key="18">
    <source>
        <dbReference type="Google" id="ProtNLM"/>
    </source>
</evidence>
<keyword evidence="17" id="KW-1185">Reference proteome</keyword>
<dbReference type="PROSITE" id="PS50103">
    <property type="entry name" value="ZF_C3H1"/>
    <property type="match status" value="1"/>
</dbReference>
<evidence type="ECO:0000313" key="12">
    <source>
        <dbReference type="EMBL" id="CAF2104231.1"/>
    </source>
</evidence>
<evidence type="ECO:0000313" key="10">
    <source>
        <dbReference type="EMBL" id="CAF1941585.1"/>
    </source>
</evidence>
<dbReference type="EMBL" id="CAJOBG010001805">
    <property type="protein sequence ID" value="CAF3959841.1"/>
    <property type="molecule type" value="Genomic_DNA"/>
</dbReference>
<evidence type="ECO:0000259" key="7">
    <source>
        <dbReference type="PROSITE" id="PS50103"/>
    </source>
</evidence>
<dbReference type="GO" id="GO:0005684">
    <property type="term" value="C:U2-type spliceosomal complex"/>
    <property type="evidence" value="ECO:0007669"/>
    <property type="project" value="TreeGrafter"/>
</dbReference>
<dbReference type="PANTHER" id="PTHR12930">
    <property type="entry name" value="ZINC FINGER PROTEIN 183"/>
    <property type="match status" value="1"/>
</dbReference>
<dbReference type="SUPFAM" id="SSF90229">
    <property type="entry name" value="CCCH zinc finger"/>
    <property type="match status" value="1"/>
</dbReference>
<dbReference type="AlphaFoldDB" id="A0A819L421"/>
<dbReference type="EMBL" id="CAJNOV010008013">
    <property type="protein sequence ID" value="CAF1305997.1"/>
    <property type="molecule type" value="Genomic_DNA"/>
</dbReference>
<dbReference type="Proteomes" id="UP000663855">
    <property type="component" value="Unassembled WGS sequence"/>
</dbReference>
<dbReference type="InterPro" id="IPR000571">
    <property type="entry name" value="Znf_CCCH"/>
</dbReference>
<keyword evidence="2 4" id="KW-0863">Zinc-finger</keyword>
<dbReference type="GO" id="GO:0034247">
    <property type="term" value="P:snoRNA splicing"/>
    <property type="evidence" value="ECO:0007669"/>
    <property type="project" value="TreeGrafter"/>
</dbReference>
<reference evidence="13" key="1">
    <citation type="submission" date="2021-02" db="EMBL/GenBank/DDBJ databases">
        <authorList>
            <person name="Nowell W R."/>
        </authorList>
    </citation>
    <scope>NUCLEOTIDE SEQUENCE</scope>
</reference>
<evidence type="ECO:0000256" key="4">
    <source>
        <dbReference type="PROSITE-ProRule" id="PRU00723"/>
    </source>
</evidence>
<evidence type="ECO:0000256" key="2">
    <source>
        <dbReference type="ARBA" id="ARBA00022771"/>
    </source>
</evidence>
<dbReference type="InterPro" id="IPR039971">
    <property type="entry name" value="CWC24-like"/>
</dbReference>
<evidence type="ECO:0000313" key="9">
    <source>
        <dbReference type="EMBL" id="CAF1605524.1"/>
    </source>
</evidence>
<dbReference type="OrthoDB" id="25761at2759"/>
<gene>
    <name evidence="14" type="ORF">BYL167_LOCUS18254</name>
    <name evidence="8" type="ORF">CJN711_LOCUS17183</name>
    <name evidence="16" type="ORF">GIL414_LOCUS16682</name>
    <name evidence="9" type="ORF">KQP761_LOCUS22765</name>
    <name evidence="10" type="ORF">MBJ925_LOCUS5409</name>
    <name evidence="13" type="ORF">OVN521_LOCUS12740</name>
    <name evidence="15" type="ORF">UXM345_LOCUS21739</name>
    <name evidence="12" type="ORF">WKI299_LOCUS20885</name>
    <name evidence="11" type="ORF">XDN619_LOCUS18708</name>
</gene>
<proteinExistence type="predicted"/>
<evidence type="ECO:0000313" key="15">
    <source>
        <dbReference type="EMBL" id="CAF4092183.1"/>
    </source>
</evidence>
<feature type="domain" description="RING-type" evidence="6">
    <location>
        <begin position="301"/>
        <end position="339"/>
    </location>
</feature>
<dbReference type="PROSITE" id="PS50089">
    <property type="entry name" value="ZF_RING_2"/>
    <property type="match status" value="1"/>
</dbReference>
<dbReference type="Proteomes" id="UP000663887">
    <property type="component" value="Unassembled WGS sequence"/>
</dbReference>
<feature type="region of interest" description="Disordered" evidence="5">
    <location>
        <begin position="1"/>
        <end position="119"/>
    </location>
</feature>
<dbReference type="PROSITE" id="PS00518">
    <property type="entry name" value="ZF_RING_1"/>
    <property type="match status" value="1"/>
</dbReference>
<dbReference type="EMBL" id="CAJNRG010008067">
    <property type="protein sequence ID" value="CAF2101091.1"/>
    <property type="molecule type" value="Genomic_DNA"/>
</dbReference>
<feature type="compositionally biased region" description="Acidic residues" evidence="5">
    <location>
        <begin position="81"/>
        <end position="90"/>
    </location>
</feature>
<accession>A0A819L421</accession>
<dbReference type="Proteomes" id="UP000663842">
    <property type="component" value="Unassembled WGS sequence"/>
</dbReference>
<dbReference type="CDD" id="cd16539">
    <property type="entry name" value="RING-HC_RNF113A_B"/>
    <property type="match status" value="1"/>
</dbReference>
<evidence type="ECO:0000256" key="1">
    <source>
        <dbReference type="ARBA" id="ARBA00022723"/>
    </source>
</evidence>
<dbReference type="SMART" id="SM00184">
    <property type="entry name" value="RING"/>
    <property type="match status" value="1"/>
</dbReference>
<dbReference type="EMBL" id="CAJNRF010008725">
    <property type="protein sequence ID" value="CAF2104231.1"/>
    <property type="molecule type" value="Genomic_DNA"/>
</dbReference>
<dbReference type="SMART" id="SM00356">
    <property type="entry name" value="ZnF_C3H1"/>
    <property type="match status" value="1"/>
</dbReference>
<dbReference type="EMBL" id="CAJOBJ010007686">
    <property type="protein sequence ID" value="CAF4092504.1"/>
    <property type="molecule type" value="Genomic_DNA"/>
</dbReference>
<dbReference type="Pfam" id="PF13445">
    <property type="entry name" value="zf-RING_UBOX"/>
    <property type="match status" value="1"/>
</dbReference>
<dbReference type="InterPro" id="IPR013083">
    <property type="entry name" value="Znf_RING/FYVE/PHD"/>
</dbReference>
<keyword evidence="3 4" id="KW-0862">Zinc</keyword>
<feature type="compositionally biased region" description="Polar residues" evidence="5">
    <location>
        <begin position="1"/>
        <end position="12"/>
    </location>
</feature>
<dbReference type="EMBL" id="CAJNRE010001393">
    <property type="protein sequence ID" value="CAF1941585.1"/>
    <property type="molecule type" value="Genomic_DNA"/>
</dbReference>
<evidence type="ECO:0000259" key="6">
    <source>
        <dbReference type="PROSITE" id="PS50089"/>
    </source>
</evidence>